<organism evidence="1">
    <name type="scientific">Homalodisca liturata</name>
    <dbReference type="NCBI Taxonomy" id="320908"/>
    <lineage>
        <taxon>Eukaryota</taxon>
        <taxon>Metazoa</taxon>
        <taxon>Ecdysozoa</taxon>
        <taxon>Arthropoda</taxon>
        <taxon>Hexapoda</taxon>
        <taxon>Insecta</taxon>
        <taxon>Pterygota</taxon>
        <taxon>Neoptera</taxon>
        <taxon>Paraneoptera</taxon>
        <taxon>Hemiptera</taxon>
        <taxon>Auchenorrhyncha</taxon>
        <taxon>Membracoidea</taxon>
        <taxon>Cicadellidae</taxon>
        <taxon>Cicadellinae</taxon>
        <taxon>Proconiini</taxon>
        <taxon>Homalodisca</taxon>
    </lineage>
</organism>
<evidence type="ECO:0000313" key="1">
    <source>
        <dbReference type="EMBL" id="JAS82311.1"/>
    </source>
</evidence>
<feature type="non-terminal residue" evidence="1">
    <location>
        <position position="1"/>
    </location>
</feature>
<dbReference type="AlphaFoldDB" id="A0A1B6I5V7"/>
<name>A0A1B6I5V7_9HEMI</name>
<dbReference type="EMBL" id="GECU01025395">
    <property type="protein sequence ID" value="JAS82311.1"/>
    <property type="molecule type" value="Transcribed_RNA"/>
</dbReference>
<reference evidence="1" key="1">
    <citation type="submission" date="2015-11" db="EMBL/GenBank/DDBJ databases">
        <title>De novo transcriptome assembly of four potential Pierce s Disease insect vectors from Arizona vineyards.</title>
        <authorList>
            <person name="Tassone E.E."/>
        </authorList>
    </citation>
    <scope>NUCLEOTIDE SEQUENCE</scope>
</reference>
<protein>
    <submittedName>
        <fullName evidence="1">Uncharacterized protein</fullName>
    </submittedName>
</protein>
<sequence>VLGYMQAVGGPAEFSMCGDGVKKWAYASFKGTSAEIGLYALIYSIEHGRADEFMAEWRRRDLGEPDMDSLTAYMRRSPLAAVHRADINKLLARLGAPRL</sequence>
<gene>
    <name evidence="1" type="ORF">g.56946</name>
</gene>
<proteinExistence type="predicted"/>
<accession>A0A1B6I5V7</accession>